<feature type="domain" description="Tetrapyrrole biosynthesis uroporphyrinogen III synthase" evidence="1">
    <location>
        <begin position="18"/>
        <end position="222"/>
    </location>
</feature>
<protein>
    <submittedName>
        <fullName evidence="2">Uroporphyrinogen-III synthase</fullName>
        <ecNumber evidence="2">4.2.1.75</ecNumber>
    </submittedName>
</protein>
<keyword evidence="3" id="KW-1185">Reference proteome</keyword>
<dbReference type="SUPFAM" id="SSF69618">
    <property type="entry name" value="HemD-like"/>
    <property type="match status" value="1"/>
</dbReference>
<dbReference type="GO" id="GO:0033014">
    <property type="term" value="P:tetrapyrrole biosynthetic process"/>
    <property type="evidence" value="ECO:0007669"/>
    <property type="project" value="InterPro"/>
</dbReference>
<dbReference type="Proteomes" id="UP000001364">
    <property type="component" value="Chromosome"/>
</dbReference>
<dbReference type="EC" id="4.2.1.75" evidence="2"/>
<dbReference type="GeneID" id="7332161"/>
<dbReference type="RefSeq" id="WP_012639872.1">
    <property type="nucleotide sequence ID" value="NC_011916.1"/>
</dbReference>
<sequence length="228" mass="23306">MVSGAPVWITRAQPGAAATAQRVAALGFRPVVDPLLAIEPSLAKIDLSGIAALAFTSANGVEGFARCNARRDLPVFTVGAATAKAAKDAGFAHAFSAEGDVEALERLIIDARPGPVLWAGAQAPAGDLVAALRAQGLEARGVAVYATVERAPSPATLALLDAPLSVLVHSPRAARALGRILAGRDHGDLRLLCLSPAVAAPLDKIAEPRFVASAPRPDESALLQLLDA</sequence>
<dbReference type="Pfam" id="PF02602">
    <property type="entry name" value="HEM4"/>
    <property type="match status" value="1"/>
</dbReference>
<dbReference type="Gene3D" id="3.40.50.10090">
    <property type="match status" value="2"/>
</dbReference>
<dbReference type="KEGG" id="ccs:CCNA_00071"/>
<evidence type="ECO:0000259" key="1">
    <source>
        <dbReference type="Pfam" id="PF02602"/>
    </source>
</evidence>
<dbReference type="CDD" id="cd06578">
    <property type="entry name" value="HemD"/>
    <property type="match status" value="1"/>
</dbReference>
<dbReference type="OrthoDB" id="7204250at2"/>
<dbReference type="InterPro" id="IPR003754">
    <property type="entry name" value="4pyrrol_synth_uPrphyn_synth"/>
</dbReference>
<name>A0A0H3C5V8_CAUVN</name>
<dbReference type="HOGENOM" id="CLU_011276_10_2_5"/>
<dbReference type="PATRIC" id="fig|565050.3.peg.71"/>
<keyword evidence="2" id="KW-0456">Lyase</keyword>
<accession>A0A0H3C5V8</accession>
<gene>
    <name evidence="2" type="ordered locus">CCNA_00071</name>
</gene>
<dbReference type="GO" id="GO:0004852">
    <property type="term" value="F:uroporphyrinogen-III synthase activity"/>
    <property type="evidence" value="ECO:0007669"/>
    <property type="project" value="UniProtKB-EC"/>
</dbReference>
<organism evidence="2 3">
    <name type="scientific">Caulobacter vibrioides (strain NA1000 / CB15N)</name>
    <name type="common">Caulobacter crescentus</name>
    <dbReference type="NCBI Taxonomy" id="565050"/>
    <lineage>
        <taxon>Bacteria</taxon>
        <taxon>Pseudomonadati</taxon>
        <taxon>Pseudomonadota</taxon>
        <taxon>Alphaproteobacteria</taxon>
        <taxon>Caulobacterales</taxon>
        <taxon>Caulobacteraceae</taxon>
        <taxon>Caulobacter</taxon>
    </lineage>
</organism>
<proteinExistence type="predicted"/>
<reference evidence="2 3" key="1">
    <citation type="journal article" date="2010" name="J. Bacteriol.">
        <title>The genetic basis of laboratory adaptation in Caulobacter crescentus.</title>
        <authorList>
            <person name="Marks M.E."/>
            <person name="Castro-Rojas C.M."/>
            <person name="Teiling C."/>
            <person name="Du L."/>
            <person name="Kapatral V."/>
            <person name="Walunas T.L."/>
            <person name="Crosson S."/>
        </authorList>
    </citation>
    <scope>NUCLEOTIDE SEQUENCE [LARGE SCALE GENOMIC DNA]</scope>
    <source>
        <strain evidence="3">NA1000 / CB15N</strain>
    </source>
</reference>
<dbReference type="InterPro" id="IPR036108">
    <property type="entry name" value="4pyrrol_syn_uPrphyn_synt_sf"/>
</dbReference>
<dbReference type="EMBL" id="CP001340">
    <property type="protein sequence ID" value="ACL93538.1"/>
    <property type="molecule type" value="Genomic_DNA"/>
</dbReference>
<dbReference type="AlphaFoldDB" id="A0A0H3C5V8"/>
<evidence type="ECO:0000313" key="2">
    <source>
        <dbReference type="EMBL" id="ACL93538.1"/>
    </source>
</evidence>
<dbReference type="RefSeq" id="YP_002515446.1">
    <property type="nucleotide sequence ID" value="NC_011916.1"/>
</dbReference>
<evidence type="ECO:0000313" key="3">
    <source>
        <dbReference type="Proteomes" id="UP000001364"/>
    </source>
</evidence>